<dbReference type="GO" id="GO:0005634">
    <property type="term" value="C:nucleus"/>
    <property type="evidence" value="ECO:0007669"/>
    <property type="project" value="UniProtKB-ARBA"/>
</dbReference>
<feature type="compositionally biased region" description="Basic residues" evidence="1">
    <location>
        <begin position="1"/>
        <end position="26"/>
    </location>
</feature>
<accession>A0A6J1S789</accession>
<evidence type="ECO:0000313" key="3">
    <source>
        <dbReference type="RefSeq" id="XP_026277084.1"/>
    </source>
</evidence>
<evidence type="ECO:0000313" key="2">
    <source>
        <dbReference type="Proteomes" id="UP000504606"/>
    </source>
</evidence>
<keyword evidence="2" id="KW-1185">Reference proteome</keyword>
<feature type="region of interest" description="Disordered" evidence="1">
    <location>
        <begin position="1"/>
        <end position="28"/>
    </location>
</feature>
<organism evidence="2 3">
    <name type="scientific">Frankliniella occidentalis</name>
    <name type="common">Western flower thrips</name>
    <name type="synonym">Euthrips occidentalis</name>
    <dbReference type="NCBI Taxonomy" id="133901"/>
    <lineage>
        <taxon>Eukaryota</taxon>
        <taxon>Metazoa</taxon>
        <taxon>Ecdysozoa</taxon>
        <taxon>Arthropoda</taxon>
        <taxon>Hexapoda</taxon>
        <taxon>Insecta</taxon>
        <taxon>Pterygota</taxon>
        <taxon>Neoptera</taxon>
        <taxon>Paraneoptera</taxon>
        <taxon>Thysanoptera</taxon>
        <taxon>Terebrantia</taxon>
        <taxon>Thripoidea</taxon>
        <taxon>Thripidae</taxon>
        <taxon>Frankliniella</taxon>
    </lineage>
</organism>
<dbReference type="InterPro" id="IPR036910">
    <property type="entry name" value="HMG_box_dom_sf"/>
</dbReference>
<dbReference type="RefSeq" id="XP_026277084.1">
    <property type="nucleotide sequence ID" value="XM_026421299.2"/>
</dbReference>
<protein>
    <submittedName>
        <fullName evidence="3">U2 small nuclear ribonucleoprotein auxiliary factor 35 kDa subunit-related protein 2-like</fullName>
    </submittedName>
</protein>
<feature type="region of interest" description="Disordered" evidence="1">
    <location>
        <begin position="40"/>
        <end position="112"/>
    </location>
</feature>
<dbReference type="GeneID" id="113205611"/>
<dbReference type="Proteomes" id="UP000504606">
    <property type="component" value="Unplaced"/>
</dbReference>
<gene>
    <name evidence="3" type="primary">LOC113205611</name>
</gene>
<evidence type="ECO:0000256" key="1">
    <source>
        <dbReference type="SAM" id="MobiDB-lite"/>
    </source>
</evidence>
<dbReference type="KEGG" id="foc:113205611"/>
<dbReference type="SUPFAM" id="SSF47095">
    <property type="entry name" value="HMG-box"/>
    <property type="match status" value="1"/>
</dbReference>
<name>A0A6J1S789_FRAOC</name>
<proteinExistence type="predicted"/>
<feature type="compositionally biased region" description="Basic residues" evidence="1">
    <location>
        <begin position="81"/>
        <end position="112"/>
    </location>
</feature>
<sequence>MVRRKASKSRSRSGAKRGGGVKKRGGKAGAFLNFVRSMRDLFPNHTPTRLKKDSQALWREMNSEDKGMYSSQQMCGPGRMGRSRSRSRSRSRRSRSRSRSRSRRSRRRRPGR</sequence>
<reference evidence="3" key="1">
    <citation type="submission" date="2025-08" db="UniProtKB">
        <authorList>
            <consortium name="RefSeq"/>
        </authorList>
    </citation>
    <scope>IDENTIFICATION</scope>
    <source>
        <tissue evidence="3">Whole organism</tissue>
    </source>
</reference>
<dbReference type="AlphaFoldDB" id="A0A6J1S789"/>